<comment type="caution">
    <text evidence="2">The sequence shown here is derived from an EMBL/GenBank/DDBJ whole genome shotgun (WGS) entry which is preliminary data.</text>
</comment>
<dbReference type="Proteomes" id="UP000011560">
    <property type="component" value="Unassembled WGS sequence"/>
</dbReference>
<reference evidence="2 3" key="1">
    <citation type="journal article" date="2014" name="PLoS Genet.">
        <title>Phylogenetically driven sequencing of extremely halophilic archaea reveals strategies for static and dynamic osmo-response.</title>
        <authorList>
            <person name="Becker E.A."/>
            <person name="Seitzer P.M."/>
            <person name="Tritt A."/>
            <person name="Larsen D."/>
            <person name="Krusor M."/>
            <person name="Yao A.I."/>
            <person name="Wu D."/>
            <person name="Madern D."/>
            <person name="Eisen J.A."/>
            <person name="Darling A.E."/>
            <person name="Facciotti M.T."/>
        </authorList>
    </citation>
    <scope>NUCLEOTIDE SEQUENCE [LARGE SCALE GENOMIC DNA]</scope>
    <source>
        <strain evidence="2 3">JCM 14624</strain>
    </source>
</reference>
<proteinExistence type="predicted"/>
<dbReference type="InterPro" id="IPR036188">
    <property type="entry name" value="FAD/NAD-bd_sf"/>
</dbReference>
<dbReference type="SUPFAM" id="SSF51905">
    <property type="entry name" value="FAD/NAD(P)-binding domain"/>
    <property type="match status" value="1"/>
</dbReference>
<sequence length="439" mass="47113">MTDRPSVIVVGGGLAGLVAARHLAAGGADVRLLERTRRVGGRVATRERDGYRFDRGFQVLFTAYPAVRRELDLDGLDLRRFTPGACLARPGGRSTLADPLREPRALPATLRNMDVTFGDKLRVLRLRWALGRRDFQDVFQGPDADIETYLADRGFSARFRNRFAAPFLGGITLDRSLSTSARVFRYVFKALAEGHTAVPAAGMGAIPAQLAERARRAGAAIETGTAVDRLETAADAVDSEGGVELSIGGETRFADAAVVATEPPTARELTAVDAIPTDGRGCVTQYYALPGGELDVSRRLVLNADLPSERGESEAWPNHVVPHSAVAPSYAPDGAALVSATYLGVPDATDAALAERSRRALESWFPARRFDGLERLHTDRIPFAQFDQPPGIHDRLPDVRAPDGPVYLAGEYTRWSSIQGAMASGQDAAAALLADLGSE</sequence>
<dbReference type="GO" id="GO:0016491">
    <property type="term" value="F:oxidoreductase activity"/>
    <property type="evidence" value="ECO:0007669"/>
    <property type="project" value="InterPro"/>
</dbReference>
<gene>
    <name evidence="2" type="ORF">C479_04943</name>
</gene>
<evidence type="ECO:0000259" key="1">
    <source>
        <dbReference type="Pfam" id="PF01593"/>
    </source>
</evidence>
<dbReference type="EMBL" id="AOIQ01000009">
    <property type="protein sequence ID" value="ELZ12126.1"/>
    <property type="molecule type" value="Genomic_DNA"/>
</dbReference>
<dbReference type="PATRIC" id="fig|1227490.4.peg.995"/>
<accession>M0BML1</accession>
<dbReference type="RefSeq" id="WP_007698757.1">
    <property type="nucleotide sequence ID" value="NZ_AOIQ01000009.1"/>
</dbReference>
<feature type="domain" description="Amine oxidase" evidence="1">
    <location>
        <begin position="14"/>
        <end position="433"/>
    </location>
</feature>
<dbReference type="Gene3D" id="3.50.50.60">
    <property type="entry name" value="FAD/NAD(P)-binding domain"/>
    <property type="match status" value="1"/>
</dbReference>
<dbReference type="PRINTS" id="PR00411">
    <property type="entry name" value="PNDRDTASEI"/>
</dbReference>
<keyword evidence="3" id="KW-1185">Reference proteome</keyword>
<dbReference type="InterPro" id="IPR002937">
    <property type="entry name" value="Amino_oxidase"/>
</dbReference>
<organism evidence="2 3">
    <name type="scientific">Halovivax asiaticus JCM 14624</name>
    <dbReference type="NCBI Taxonomy" id="1227490"/>
    <lineage>
        <taxon>Archaea</taxon>
        <taxon>Methanobacteriati</taxon>
        <taxon>Methanobacteriota</taxon>
        <taxon>Stenosarchaea group</taxon>
        <taxon>Halobacteria</taxon>
        <taxon>Halobacteriales</taxon>
        <taxon>Natrialbaceae</taxon>
        <taxon>Halovivax</taxon>
    </lineage>
</organism>
<dbReference type="OrthoDB" id="202781at2157"/>
<dbReference type="STRING" id="1227490.C479_04943"/>
<name>M0BML1_9EURY</name>
<dbReference type="AlphaFoldDB" id="M0BML1"/>
<evidence type="ECO:0000313" key="2">
    <source>
        <dbReference type="EMBL" id="ELZ12126.1"/>
    </source>
</evidence>
<protein>
    <submittedName>
        <fullName evidence="2">Amine oxidase</fullName>
    </submittedName>
</protein>
<evidence type="ECO:0000313" key="3">
    <source>
        <dbReference type="Proteomes" id="UP000011560"/>
    </source>
</evidence>
<dbReference type="PANTHER" id="PTHR42841">
    <property type="entry name" value="AMINE OXIDASE"/>
    <property type="match status" value="1"/>
</dbReference>
<dbReference type="Pfam" id="PF01593">
    <property type="entry name" value="Amino_oxidase"/>
    <property type="match status" value="1"/>
</dbReference>